<evidence type="ECO:0000313" key="3">
    <source>
        <dbReference type="EnsemblPlants" id="LPERR01G03520.1"/>
    </source>
</evidence>
<reference evidence="4" key="2">
    <citation type="submission" date="2013-12" db="EMBL/GenBank/DDBJ databases">
        <authorList>
            <person name="Yu Y."/>
            <person name="Lee S."/>
            <person name="de Baynast K."/>
            <person name="Wissotski M."/>
            <person name="Liu L."/>
            <person name="Talag J."/>
            <person name="Goicoechea J."/>
            <person name="Angelova A."/>
            <person name="Jetty R."/>
            <person name="Kudrna D."/>
            <person name="Golser W."/>
            <person name="Rivera L."/>
            <person name="Zhang J."/>
            <person name="Wing R."/>
        </authorList>
    </citation>
    <scope>NUCLEOTIDE SEQUENCE</scope>
</reference>
<comment type="similarity">
    <text evidence="1">Belongs to the Alfin family.</text>
</comment>
<dbReference type="Proteomes" id="UP000032180">
    <property type="component" value="Chromosome 1"/>
</dbReference>
<dbReference type="InterPro" id="IPR021998">
    <property type="entry name" value="Alfin_N"/>
</dbReference>
<keyword evidence="1" id="KW-0539">Nucleus</keyword>
<dbReference type="GO" id="GO:0003712">
    <property type="term" value="F:transcription coregulator activity"/>
    <property type="evidence" value="ECO:0007669"/>
    <property type="project" value="TreeGrafter"/>
</dbReference>
<dbReference type="Gramene" id="LPERR01G03520.1">
    <property type="protein sequence ID" value="LPERR01G03520.1"/>
    <property type="gene ID" value="LPERR01G03520"/>
</dbReference>
<dbReference type="AlphaFoldDB" id="A0A0D9UX07"/>
<comment type="subunit">
    <text evidence="1">Interacts with H3K4me3 and to a lesser extent with H3K4me2.</text>
</comment>
<dbReference type="GO" id="GO:0006325">
    <property type="term" value="P:chromatin organization"/>
    <property type="evidence" value="ECO:0007669"/>
    <property type="project" value="UniProtKB-UniRule"/>
</dbReference>
<sequence>MDASSGRSSRVAPLHSIDDIFSDFFARRSAIIRALTEDLQTFVALCDPDLDGMCLYGNSDGTWELAPLPEMVPPDLPEPVLGVNHQRGALQVNDWIAILACHCDSWLLAVAFFHGARLDCDGRVRLFDMINDLPTVYEVVFGAKQSRKRSSMDNGTRDTLIPEVANIAEDEAHEEDDEYILLKKRDDGEIYLRRRDKKKILKFS</sequence>
<keyword evidence="4" id="KW-1185">Reference proteome</keyword>
<dbReference type="HOGENOM" id="CLU_1344979_0_0_1"/>
<dbReference type="PANTHER" id="PTHR12321:SF116">
    <property type="entry name" value="PHD FINGER PROTEIN ALFIN-LIKE 3"/>
    <property type="match status" value="1"/>
</dbReference>
<dbReference type="eggNOG" id="KOG1632">
    <property type="taxonomic scope" value="Eukaryota"/>
</dbReference>
<feature type="domain" description="Alfin N-terminal" evidence="2">
    <location>
        <begin position="16"/>
        <end position="141"/>
    </location>
</feature>
<comment type="function">
    <text evidence="1">Histone-binding component that specifically recognizes H3 tails trimethylated on 'Lys-4' (H3K4me3), which mark transcription start sites of virtually all active genes.</text>
</comment>
<evidence type="ECO:0000313" key="4">
    <source>
        <dbReference type="Proteomes" id="UP000032180"/>
    </source>
</evidence>
<dbReference type="STRING" id="77586.A0A0D9UX07"/>
<accession>A0A0D9UX07</accession>
<keyword evidence="1" id="KW-0862">Zinc</keyword>
<dbReference type="GO" id="GO:0008270">
    <property type="term" value="F:zinc ion binding"/>
    <property type="evidence" value="ECO:0007669"/>
    <property type="project" value="UniProtKB-KW"/>
</dbReference>
<dbReference type="InterPro" id="IPR045104">
    <property type="entry name" value="Alfin"/>
</dbReference>
<dbReference type="GO" id="GO:0000976">
    <property type="term" value="F:transcription cis-regulatory region binding"/>
    <property type="evidence" value="ECO:0007669"/>
    <property type="project" value="TreeGrafter"/>
</dbReference>
<name>A0A0D9UX07_9ORYZ</name>
<protein>
    <recommendedName>
        <fullName evidence="1">PHD finger protein ALFIN-LIKE</fullName>
    </recommendedName>
</protein>
<reference evidence="3" key="3">
    <citation type="submission" date="2015-04" db="UniProtKB">
        <authorList>
            <consortium name="EnsemblPlants"/>
        </authorList>
    </citation>
    <scope>IDENTIFICATION</scope>
</reference>
<evidence type="ECO:0000259" key="2">
    <source>
        <dbReference type="Pfam" id="PF12165"/>
    </source>
</evidence>
<reference evidence="3 4" key="1">
    <citation type="submission" date="2012-08" db="EMBL/GenBank/DDBJ databases">
        <title>Oryza genome evolution.</title>
        <authorList>
            <person name="Wing R.A."/>
        </authorList>
    </citation>
    <scope>NUCLEOTIDE SEQUENCE</scope>
</reference>
<keyword evidence="1" id="KW-0156">Chromatin regulator</keyword>
<keyword evidence="1" id="KW-0863">Zinc-finger</keyword>
<dbReference type="Pfam" id="PF12165">
    <property type="entry name" value="Alfin"/>
    <property type="match status" value="1"/>
</dbReference>
<comment type="domain">
    <text evidence="1">The PHD-type zinc finger mediates the binding to H3K4me3.</text>
</comment>
<dbReference type="PANTHER" id="PTHR12321">
    <property type="entry name" value="CPG BINDING PROTEIN"/>
    <property type="match status" value="1"/>
</dbReference>
<organism evidence="3 4">
    <name type="scientific">Leersia perrieri</name>
    <dbReference type="NCBI Taxonomy" id="77586"/>
    <lineage>
        <taxon>Eukaryota</taxon>
        <taxon>Viridiplantae</taxon>
        <taxon>Streptophyta</taxon>
        <taxon>Embryophyta</taxon>
        <taxon>Tracheophyta</taxon>
        <taxon>Spermatophyta</taxon>
        <taxon>Magnoliopsida</taxon>
        <taxon>Liliopsida</taxon>
        <taxon>Poales</taxon>
        <taxon>Poaceae</taxon>
        <taxon>BOP clade</taxon>
        <taxon>Oryzoideae</taxon>
        <taxon>Oryzeae</taxon>
        <taxon>Oryzinae</taxon>
        <taxon>Leersia</taxon>
    </lineage>
</organism>
<proteinExistence type="inferred from homology"/>
<keyword evidence="1" id="KW-0805">Transcription regulation</keyword>
<dbReference type="GO" id="GO:0042393">
    <property type="term" value="F:histone binding"/>
    <property type="evidence" value="ECO:0007669"/>
    <property type="project" value="UniProtKB-UniRule"/>
</dbReference>
<keyword evidence="1" id="KW-0479">Metal-binding</keyword>
<evidence type="ECO:0000256" key="1">
    <source>
        <dbReference type="RuleBase" id="RU369089"/>
    </source>
</evidence>
<dbReference type="GO" id="GO:0006355">
    <property type="term" value="P:regulation of DNA-templated transcription"/>
    <property type="evidence" value="ECO:0007669"/>
    <property type="project" value="UniProtKB-UniRule"/>
</dbReference>
<dbReference type="GO" id="GO:0005634">
    <property type="term" value="C:nucleus"/>
    <property type="evidence" value="ECO:0007669"/>
    <property type="project" value="UniProtKB-SubCell"/>
</dbReference>
<dbReference type="EnsemblPlants" id="LPERR01G03520.1">
    <property type="protein sequence ID" value="LPERR01G03520.1"/>
    <property type="gene ID" value="LPERR01G03520"/>
</dbReference>
<keyword evidence="1" id="KW-0804">Transcription</keyword>
<comment type="subcellular location">
    <subcellularLocation>
        <location evidence="1">Nucleus</location>
    </subcellularLocation>
</comment>